<keyword evidence="1" id="KW-1133">Transmembrane helix</keyword>
<sequence>MSSEREDEIARGVAHGMAEHYRRQADQQSRQLLSCALLFIIVGGGLIAYMCWKT</sequence>
<dbReference type="EMBL" id="CP071839">
    <property type="protein sequence ID" value="QTE03181.1"/>
    <property type="molecule type" value="Genomic_DNA"/>
</dbReference>
<dbReference type="Proteomes" id="UP000663908">
    <property type="component" value="Chromosome"/>
</dbReference>
<name>A0ABX7U2C4_STRCY</name>
<dbReference type="RefSeq" id="WP_208036356.1">
    <property type="nucleotide sequence ID" value="NZ_CP071839.1"/>
</dbReference>
<keyword evidence="1" id="KW-0472">Membrane</keyword>
<keyword evidence="1" id="KW-0812">Transmembrane</keyword>
<evidence type="ECO:0000313" key="2">
    <source>
        <dbReference type="EMBL" id="QTE03181.1"/>
    </source>
</evidence>
<feature type="transmembrane region" description="Helical" evidence="1">
    <location>
        <begin position="32"/>
        <end position="52"/>
    </location>
</feature>
<organism evidence="2 3">
    <name type="scientific">Streptomyces cyanogenus</name>
    <dbReference type="NCBI Taxonomy" id="80860"/>
    <lineage>
        <taxon>Bacteria</taxon>
        <taxon>Bacillati</taxon>
        <taxon>Actinomycetota</taxon>
        <taxon>Actinomycetes</taxon>
        <taxon>Kitasatosporales</taxon>
        <taxon>Streptomycetaceae</taxon>
        <taxon>Streptomyces</taxon>
    </lineage>
</organism>
<proteinExistence type="predicted"/>
<gene>
    <name evidence="2" type="ORF">S1361_37945</name>
</gene>
<evidence type="ECO:0000313" key="3">
    <source>
        <dbReference type="Proteomes" id="UP000663908"/>
    </source>
</evidence>
<keyword evidence="3" id="KW-1185">Reference proteome</keyword>
<protein>
    <submittedName>
        <fullName evidence="2">Uncharacterized protein</fullName>
    </submittedName>
</protein>
<reference evidence="2 3" key="1">
    <citation type="submission" date="2021-03" db="EMBL/GenBank/DDBJ databases">
        <title>Complete genome sequence of Streptomyces cyanogenus S136, producer of anticancer angucycline landomycin A.</title>
        <authorList>
            <person name="Hrab P."/>
            <person name="Ruckert C."/>
            <person name="Busche T."/>
            <person name="Ostash I."/>
            <person name="Kalinowski J."/>
            <person name="Fedorenko V."/>
            <person name="Yushchuk O."/>
            <person name="Ostash B."/>
        </authorList>
    </citation>
    <scope>NUCLEOTIDE SEQUENCE [LARGE SCALE GENOMIC DNA]</scope>
    <source>
        <strain evidence="2 3">S136</strain>
    </source>
</reference>
<evidence type="ECO:0000256" key="1">
    <source>
        <dbReference type="SAM" id="Phobius"/>
    </source>
</evidence>
<accession>A0ABX7U2C4</accession>